<name>A0A5B7ILF8_PORTR</name>
<protein>
    <submittedName>
        <fullName evidence="1">Uncharacterized protein</fullName>
    </submittedName>
</protein>
<gene>
    <name evidence="1" type="ORF">E2C01_079407</name>
</gene>
<accession>A0A5B7ILF8</accession>
<dbReference type="EMBL" id="VSRR010066055">
    <property type="protein sequence ID" value="MPC84662.1"/>
    <property type="molecule type" value="Genomic_DNA"/>
</dbReference>
<evidence type="ECO:0000313" key="2">
    <source>
        <dbReference type="Proteomes" id="UP000324222"/>
    </source>
</evidence>
<dbReference type="AlphaFoldDB" id="A0A5B7ILF8"/>
<sequence>MVRKPLIAATVPAFPSGWRHAESPKEEDERVAAADCPCSSHLFVTGDLLISTMQHSDGEEGRRWGGKELKRR</sequence>
<comment type="caution">
    <text evidence="1">The sequence shown here is derived from an EMBL/GenBank/DDBJ whole genome shotgun (WGS) entry which is preliminary data.</text>
</comment>
<evidence type="ECO:0000313" key="1">
    <source>
        <dbReference type="EMBL" id="MPC84662.1"/>
    </source>
</evidence>
<organism evidence="1 2">
    <name type="scientific">Portunus trituberculatus</name>
    <name type="common">Swimming crab</name>
    <name type="synonym">Neptunus trituberculatus</name>
    <dbReference type="NCBI Taxonomy" id="210409"/>
    <lineage>
        <taxon>Eukaryota</taxon>
        <taxon>Metazoa</taxon>
        <taxon>Ecdysozoa</taxon>
        <taxon>Arthropoda</taxon>
        <taxon>Crustacea</taxon>
        <taxon>Multicrustacea</taxon>
        <taxon>Malacostraca</taxon>
        <taxon>Eumalacostraca</taxon>
        <taxon>Eucarida</taxon>
        <taxon>Decapoda</taxon>
        <taxon>Pleocyemata</taxon>
        <taxon>Brachyura</taxon>
        <taxon>Eubrachyura</taxon>
        <taxon>Portunoidea</taxon>
        <taxon>Portunidae</taxon>
        <taxon>Portuninae</taxon>
        <taxon>Portunus</taxon>
    </lineage>
</organism>
<reference evidence="1 2" key="1">
    <citation type="submission" date="2019-05" db="EMBL/GenBank/DDBJ databases">
        <title>Another draft genome of Portunus trituberculatus and its Hox gene families provides insights of decapod evolution.</title>
        <authorList>
            <person name="Jeong J.-H."/>
            <person name="Song I."/>
            <person name="Kim S."/>
            <person name="Choi T."/>
            <person name="Kim D."/>
            <person name="Ryu S."/>
            <person name="Kim W."/>
        </authorList>
    </citation>
    <scope>NUCLEOTIDE SEQUENCE [LARGE SCALE GENOMIC DNA]</scope>
    <source>
        <tissue evidence="1">Muscle</tissue>
    </source>
</reference>
<keyword evidence="2" id="KW-1185">Reference proteome</keyword>
<dbReference type="Proteomes" id="UP000324222">
    <property type="component" value="Unassembled WGS sequence"/>
</dbReference>
<proteinExistence type="predicted"/>